<organism evidence="2 3">
    <name type="scientific">Pedobacter mendelii</name>
    <dbReference type="NCBI Taxonomy" id="1908240"/>
    <lineage>
        <taxon>Bacteria</taxon>
        <taxon>Pseudomonadati</taxon>
        <taxon>Bacteroidota</taxon>
        <taxon>Sphingobacteriia</taxon>
        <taxon>Sphingobacteriales</taxon>
        <taxon>Sphingobacteriaceae</taxon>
        <taxon>Pedobacter</taxon>
    </lineage>
</organism>
<feature type="chain" id="PRO_5045045367" description="CarboxypepD_reg-like domain-containing protein" evidence="1">
    <location>
        <begin position="19"/>
        <end position="251"/>
    </location>
</feature>
<evidence type="ECO:0000313" key="2">
    <source>
        <dbReference type="EMBL" id="GGI22715.1"/>
    </source>
</evidence>
<proteinExistence type="predicted"/>
<protein>
    <recommendedName>
        <fullName evidence="4">CarboxypepD_reg-like domain-containing protein</fullName>
    </recommendedName>
</protein>
<evidence type="ECO:0000313" key="3">
    <source>
        <dbReference type="Proteomes" id="UP000645390"/>
    </source>
</evidence>
<sequence>MRIFIVLSILILSNKLYAQQFNGQVLDYQSKLPIEQVIVSYGKQTIITGADGRFKLDKIPSISTVKIKKLGYEEYELNLNSSLPDLNVYLRAASIDLNDVTILSKRDYVADSLKMRADNEQVFAYKAPTLEDVLVQKGWQYPTIGYNLVSNSTSSIVSLDVLKTIGLITKNKSSISKLQKVELKDEETTYINRRFDAKKIADITKLEGDSLKNFIKQYKPSAIEVRKMNDYQILLYVKKSYSEFIKPEIEN</sequence>
<keyword evidence="3" id="KW-1185">Reference proteome</keyword>
<keyword evidence="1" id="KW-0732">Signal</keyword>
<comment type="caution">
    <text evidence="2">The sequence shown here is derived from an EMBL/GenBank/DDBJ whole genome shotgun (WGS) entry which is preliminary data.</text>
</comment>
<dbReference type="Proteomes" id="UP000645390">
    <property type="component" value="Unassembled WGS sequence"/>
</dbReference>
<reference evidence="3" key="1">
    <citation type="journal article" date="2019" name="Int. J. Syst. Evol. Microbiol.">
        <title>The Global Catalogue of Microorganisms (GCM) 10K type strain sequencing project: providing services to taxonomists for standard genome sequencing and annotation.</title>
        <authorList>
            <consortium name="The Broad Institute Genomics Platform"/>
            <consortium name="The Broad Institute Genome Sequencing Center for Infectious Disease"/>
            <person name="Wu L."/>
            <person name="Ma J."/>
        </authorList>
    </citation>
    <scope>NUCLEOTIDE SEQUENCE [LARGE SCALE GENOMIC DNA]</scope>
    <source>
        <strain evidence="3">CCM 8939</strain>
    </source>
</reference>
<dbReference type="RefSeq" id="WP_188411583.1">
    <property type="nucleotide sequence ID" value="NZ_BMDJ01000001.1"/>
</dbReference>
<gene>
    <name evidence="2" type="ORF">GCM10008119_04030</name>
</gene>
<dbReference type="EMBL" id="BMDJ01000001">
    <property type="protein sequence ID" value="GGI22715.1"/>
    <property type="molecule type" value="Genomic_DNA"/>
</dbReference>
<dbReference type="SUPFAM" id="SSF49464">
    <property type="entry name" value="Carboxypeptidase regulatory domain-like"/>
    <property type="match status" value="1"/>
</dbReference>
<evidence type="ECO:0008006" key="4">
    <source>
        <dbReference type="Google" id="ProtNLM"/>
    </source>
</evidence>
<dbReference type="InterPro" id="IPR008969">
    <property type="entry name" value="CarboxyPept-like_regulatory"/>
</dbReference>
<accession>A0ABQ2BD74</accession>
<name>A0ABQ2BD74_9SPHI</name>
<evidence type="ECO:0000256" key="1">
    <source>
        <dbReference type="SAM" id="SignalP"/>
    </source>
</evidence>
<feature type="signal peptide" evidence="1">
    <location>
        <begin position="1"/>
        <end position="18"/>
    </location>
</feature>